<dbReference type="EMBL" id="WNWS01000278">
    <property type="protein sequence ID" value="KAE9972141.1"/>
    <property type="molecule type" value="Genomic_DNA"/>
</dbReference>
<organism evidence="2 3">
    <name type="scientific">Venturia inaequalis</name>
    <name type="common">Apple scab fungus</name>
    <dbReference type="NCBI Taxonomy" id="5025"/>
    <lineage>
        <taxon>Eukaryota</taxon>
        <taxon>Fungi</taxon>
        <taxon>Dikarya</taxon>
        <taxon>Ascomycota</taxon>
        <taxon>Pezizomycotina</taxon>
        <taxon>Dothideomycetes</taxon>
        <taxon>Pleosporomycetidae</taxon>
        <taxon>Venturiales</taxon>
        <taxon>Venturiaceae</taxon>
        <taxon>Venturia</taxon>
    </lineage>
</organism>
<feature type="region of interest" description="Disordered" evidence="1">
    <location>
        <begin position="1"/>
        <end position="30"/>
    </location>
</feature>
<name>A0A8H3UMT9_VENIN</name>
<accession>A0A8H3UMT9</accession>
<feature type="compositionally biased region" description="Polar residues" evidence="1">
    <location>
        <begin position="142"/>
        <end position="154"/>
    </location>
</feature>
<protein>
    <submittedName>
        <fullName evidence="2">Uncharacterized protein</fullName>
    </submittedName>
</protein>
<feature type="region of interest" description="Disordered" evidence="1">
    <location>
        <begin position="81"/>
        <end position="209"/>
    </location>
</feature>
<feature type="compositionally biased region" description="Basic residues" evidence="1">
    <location>
        <begin position="160"/>
        <end position="170"/>
    </location>
</feature>
<reference evidence="2 3" key="1">
    <citation type="submission" date="2018-12" db="EMBL/GenBank/DDBJ databases">
        <title>Venturia inaequalis Genome Resource.</title>
        <authorList>
            <person name="Lichtner F.J."/>
        </authorList>
    </citation>
    <scope>NUCLEOTIDE SEQUENCE [LARGE SCALE GENOMIC DNA]</scope>
    <source>
        <strain evidence="2 3">120213</strain>
    </source>
</reference>
<dbReference type="Proteomes" id="UP000447873">
    <property type="component" value="Unassembled WGS sequence"/>
</dbReference>
<dbReference type="AlphaFoldDB" id="A0A8H3UMT9"/>
<sequence>MAQVEPMDRQQQQGRRGGHRRGQSLLTSPSKYRVMANQFSAQLDDLFSIDKGLDTTLRQVENKRQSVYVQQRELEELQERIREAEARLGQNSSDSSSDDDPDETPVSRRRGTNAAQLPSVFAIAETTEDIPIPKPVPVQARNADNQTPVSTNSAEYVVVRRPRPNPRKHPRVDSHIEVSSKETTEEEDSEVESSEANSSEEEEDSEKEE</sequence>
<evidence type="ECO:0000256" key="1">
    <source>
        <dbReference type="SAM" id="MobiDB-lite"/>
    </source>
</evidence>
<comment type="caution">
    <text evidence="2">The sequence shown here is derived from an EMBL/GenBank/DDBJ whole genome shotgun (WGS) entry which is preliminary data.</text>
</comment>
<feature type="compositionally biased region" description="Basic and acidic residues" evidence="1">
    <location>
        <begin position="171"/>
        <end position="183"/>
    </location>
</feature>
<evidence type="ECO:0000313" key="3">
    <source>
        <dbReference type="Proteomes" id="UP000447873"/>
    </source>
</evidence>
<evidence type="ECO:0000313" key="2">
    <source>
        <dbReference type="EMBL" id="KAE9972141.1"/>
    </source>
</evidence>
<gene>
    <name evidence="2" type="ORF">EG328_005155</name>
</gene>
<proteinExistence type="predicted"/>
<feature type="compositionally biased region" description="Acidic residues" evidence="1">
    <location>
        <begin position="184"/>
        <end position="209"/>
    </location>
</feature>